<accession>A0A9N9JL11</accession>
<feature type="non-terminal residue" evidence="7">
    <location>
        <position position="570"/>
    </location>
</feature>
<proteinExistence type="inferred from homology"/>
<dbReference type="PANTHER" id="PTHR17920:SF23">
    <property type="entry name" value="DUF726-DOMAIN-CONTAINING PROTEIN"/>
    <property type="match status" value="1"/>
</dbReference>
<dbReference type="AlphaFoldDB" id="A0A9N9JL11"/>
<comment type="similarity">
    <text evidence="2">Belongs to the TMCO4 family.</text>
</comment>
<dbReference type="Pfam" id="PF05277">
    <property type="entry name" value="DUF726"/>
    <property type="match status" value="1"/>
</dbReference>
<dbReference type="InterPro" id="IPR029058">
    <property type="entry name" value="AB_hydrolase_fold"/>
</dbReference>
<keyword evidence="5 6" id="KW-0472">Membrane</keyword>
<dbReference type="PANTHER" id="PTHR17920">
    <property type="entry name" value="TRANSMEMBRANE AND COILED-COIL DOMAIN-CONTAINING PROTEIN 4 TMCO4"/>
    <property type="match status" value="1"/>
</dbReference>
<dbReference type="InterPro" id="IPR007941">
    <property type="entry name" value="DUF726"/>
</dbReference>
<evidence type="ECO:0000256" key="6">
    <source>
        <dbReference type="SAM" id="Phobius"/>
    </source>
</evidence>
<evidence type="ECO:0000256" key="2">
    <source>
        <dbReference type="ARBA" id="ARBA00009824"/>
    </source>
</evidence>
<sequence length="570" mass="63075">RLNVYFALQIMERETDQEIFDPLALSKNWTSTQRFNVATLCAHIVYERVWSNNDSELEWKQQFLNNIFQHLAVDRTKEFDDNNKTDIESLISTFEQPDIRQEIVSEILLVCLGLVRSDINSSSEGLELKEKVDDMVSSNYDTPLTDSIVLVNKPVEYDARSRAVLFNYAQYLNVPTTDVESLEKKLAQHLYFLQQEQIESGKTSNNDDQNIQGFNNSASTSLISRDKKKRKWHWVATGVGVVVGATAIGLTGGLAAPFVAIGIGAITGAGIVATAASSVTLMASLFGIAGGGLAGYKMHKRTQGLKEFSFTRIVHDNSRPLIPSLHVNIVISGYLLEDVSEVTTPWLPTFEKASNYSDTFALSFDPEILLSLGRSFRRFVTESAVKIAANEAIKRTVFATLANALLLPAALMKAGDLIDNPWALGVDRARKAGLVLADVLMERIQGKRPTVLIGYSLGALVIWKCLQELTKRKQYGLIDSVILIGAPISSTPISKWEAVSSVIAHRFVNAYATNDIVLGLIYRMHSLDLNVAGLSPVNCPNVENFDITEYTTGHLGYREPEILTNILKKI</sequence>
<gene>
    <name evidence="7" type="ORF">DERYTH_LOCUS19720</name>
</gene>
<evidence type="ECO:0000313" key="8">
    <source>
        <dbReference type="Proteomes" id="UP000789405"/>
    </source>
</evidence>
<evidence type="ECO:0000256" key="3">
    <source>
        <dbReference type="ARBA" id="ARBA00022692"/>
    </source>
</evidence>
<organism evidence="7 8">
    <name type="scientific">Dentiscutata erythropus</name>
    <dbReference type="NCBI Taxonomy" id="1348616"/>
    <lineage>
        <taxon>Eukaryota</taxon>
        <taxon>Fungi</taxon>
        <taxon>Fungi incertae sedis</taxon>
        <taxon>Mucoromycota</taxon>
        <taxon>Glomeromycotina</taxon>
        <taxon>Glomeromycetes</taxon>
        <taxon>Diversisporales</taxon>
        <taxon>Gigasporaceae</taxon>
        <taxon>Dentiscutata</taxon>
    </lineage>
</organism>
<dbReference type="GO" id="GO:0016020">
    <property type="term" value="C:membrane"/>
    <property type="evidence" value="ECO:0007669"/>
    <property type="project" value="UniProtKB-SubCell"/>
</dbReference>
<dbReference type="EMBL" id="CAJVPY010022063">
    <property type="protein sequence ID" value="CAG8781674.1"/>
    <property type="molecule type" value="Genomic_DNA"/>
</dbReference>
<comment type="caution">
    <text evidence="7">The sequence shown here is derived from an EMBL/GenBank/DDBJ whole genome shotgun (WGS) entry which is preliminary data.</text>
</comment>
<evidence type="ECO:0000256" key="5">
    <source>
        <dbReference type="ARBA" id="ARBA00023136"/>
    </source>
</evidence>
<feature type="non-terminal residue" evidence="7">
    <location>
        <position position="1"/>
    </location>
</feature>
<feature type="transmembrane region" description="Helical" evidence="6">
    <location>
        <begin position="269"/>
        <end position="296"/>
    </location>
</feature>
<dbReference type="Proteomes" id="UP000789405">
    <property type="component" value="Unassembled WGS sequence"/>
</dbReference>
<comment type="subcellular location">
    <subcellularLocation>
        <location evidence="1">Membrane</location>
        <topology evidence="1">Multi-pass membrane protein</topology>
    </subcellularLocation>
</comment>
<dbReference type="SUPFAM" id="SSF53474">
    <property type="entry name" value="alpha/beta-Hydrolases"/>
    <property type="match status" value="1"/>
</dbReference>
<dbReference type="Gene3D" id="3.40.50.1820">
    <property type="entry name" value="alpha/beta hydrolase"/>
    <property type="match status" value="1"/>
</dbReference>
<evidence type="ECO:0000313" key="7">
    <source>
        <dbReference type="EMBL" id="CAG8781674.1"/>
    </source>
</evidence>
<evidence type="ECO:0000256" key="4">
    <source>
        <dbReference type="ARBA" id="ARBA00022989"/>
    </source>
</evidence>
<keyword evidence="4 6" id="KW-1133">Transmembrane helix</keyword>
<name>A0A9N9JL11_9GLOM</name>
<feature type="transmembrane region" description="Helical" evidence="6">
    <location>
        <begin position="234"/>
        <end position="263"/>
    </location>
</feature>
<evidence type="ECO:0000256" key="1">
    <source>
        <dbReference type="ARBA" id="ARBA00004141"/>
    </source>
</evidence>
<keyword evidence="8" id="KW-1185">Reference proteome</keyword>
<keyword evidence="3 6" id="KW-0812">Transmembrane</keyword>
<dbReference type="OrthoDB" id="277931at2759"/>
<reference evidence="7" key="1">
    <citation type="submission" date="2021-06" db="EMBL/GenBank/DDBJ databases">
        <authorList>
            <person name="Kallberg Y."/>
            <person name="Tangrot J."/>
            <person name="Rosling A."/>
        </authorList>
    </citation>
    <scope>NUCLEOTIDE SEQUENCE</scope>
    <source>
        <strain evidence="7">MA453B</strain>
    </source>
</reference>
<protein>
    <submittedName>
        <fullName evidence="7">25622_t:CDS:1</fullName>
    </submittedName>
</protein>